<name>E8M697_PHOS4</name>
<organism evidence="2 3">
    <name type="scientific">Vibrio sinaloensis DSM 21326</name>
    <dbReference type="NCBI Taxonomy" id="945550"/>
    <lineage>
        <taxon>Bacteria</taxon>
        <taxon>Pseudomonadati</taxon>
        <taxon>Pseudomonadota</taxon>
        <taxon>Gammaproteobacteria</taxon>
        <taxon>Vibrionales</taxon>
        <taxon>Vibrionaceae</taxon>
        <taxon>Vibrio</taxon>
        <taxon>Vibrio oreintalis group</taxon>
    </lineage>
</organism>
<dbReference type="EMBL" id="AEVT01000058">
    <property type="protein sequence ID" value="EGA70547.1"/>
    <property type="molecule type" value="Genomic_DNA"/>
</dbReference>
<comment type="caution">
    <text evidence="2">The sequence shown here is derived from an EMBL/GenBank/DDBJ whole genome shotgun (WGS) entry which is preliminary data.</text>
</comment>
<feature type="chain" id="PRO_5003227781" evidence="1">
    <location>
        <begin position="32"/>
        <end position="829"/>
    </location>
</feature>
<gene>
    <name evidence="2" type="ORF">VISI1226_00740</name>
</gene>
<dbReference type="Proteomes" id="UP000006228">
    <property type="component" value="Unassembled WGS sequence"/>
</dbReference>
<dbReference type="PANTHER" id="PTHR30451:SF5">
    <property type="entry name" value="SLR0019 PROTEIN"/>
    <property type="match status" value="1"/>
</dbReference>
<dbReference type="Pfam" id="PF00577">
    <property type="entry name" value="Usher"/>
    <property type="match status" value="1"/>
</dbReference>
<evidence type="ECO:0000313" key="2">
    <source>
        <dbReference type="EMBL" id="EGA70547.1"/>
    </source>
</evidence>
<evidence type="ECO:0000313" key="3">
    <source>
        <dbReference type="Proteomes" id="UP000006228"/>
    </source>
</evidence>
<keyword evidence="1" id="KW-0732">Signal</keyword>
<protein>
    <submittedName>
        <fullName evidence="2">Putative fimbrial Usher protein</fullName>
    </submittedName>
</protein>
<accession>E8M697</accession>
<dbReference type="GO" id="GO:0009279">
    <property type="term" value="C:cell outer membrane"/>
    <property type="evidence" value="ECO:0007669"/>
    <property type="project" value="TreeGrafter"/>
</dbReference>
<dbReference type="GO" id="GO:0009297">
    <property type="term" value="P:pilus assembly"/>
    <property type="evidence" value="ECO:0007669"/>
    <property type="project" value="InterPro"/>
</dbReference>
<dbReference type="eggNOG" id="COG3188">
    <property type="taxonomic scope" value="Bacteria"/>
</dbReference>
<dbReference type="Gene3D" id="2.60.40.3110">
    <property type="match status" value="1"/>
</dbReference>
<feature type="signal peptide" evidence="1">
    <location>
        <begin position="1"/>
        <end position="31"/>
    </location>
</feature>
<dbReference type="AlphaFoldDB" id="E8M697"/>
<evidence type="ECO:0000256" key="1">
    <source>
        <dbReference type="SAM" id="SignalP"/>
    </source>
</evidence>
<dbReference type="OrthoDB" id="499138at2"/>
<proteinExistence type="predicted"/>
<dbReference type="InterPro" id="IPR000015">
    <property type="entry name" value="Fimb_usher"/>
</dbReference>
<reference evidence="2 3" key="1">
    <citation type="journal article" date="2012" name="Int. J. Syst. Evol. Microbiol.">
        <title>Vibrio caribbeanicus sp. nov., isolated from the marine sponge Scleritoderma cyanea.</title>
        <authorList>
            <person name="Hoffmann M."/>
            <person name="Monday S.R."/>
            <person name="Allard M.W."/>
            <person name="Strain E.A."/>
            <person name="Whittaker P."/>
            <person name="Naum M."/>
            <person name="McCarthy P.J."/>
            <person name="Lopez J.V."/>
            <person name="Fischer M."/>
            <person name="Brown E.W."/>
        </authorList>
    </citation>
    <scope>NUCLEOTIDE SEQUENCE [LARGE SCALE GENOMIC DNA]</scope>
    <source>
        <strain evidence="3">DSMZ 21326</strain>
    </source>
</reference>
<dbReference type="GO" id="GO:0015473">
    <property type="term" value="F:fimbrial usher porin activity"/>
    <property type="evidence" value="ECO:0007669"/>
    <property type="project" value="InterPro"/>
</dbReference>
<sequence>MAALLKKATSYVLKLSLTMAMTFTYVTSPWAEETTVTLNPTGRDIELVSLLKVSDSVLGEAMITITANNQVRLPKESTLALLKEFVSSSNLQRLSTNSQSTYLTAKDFTAAGLDLNFDMSTLECIIFIPYDASRTRQLSLDQNADYANYVEPEWISGYLNISVGGSTTQSIDTQRQRSEQYYTRLDSGFNLGNVNLEYEGALEGGSSNNTQYLRDGTRLNIDFASQGTRLVVGDMYNSGKLLQDAIDILGVGLTRDFTLIPTRNVRPKATQTFTLQRTSSVDVVIDGVVVQRLTLGAGSYNLNDIPLAQGNNDVELIITDSTGQEERVQFSVATGNDLLDSGEFEYSVMYGVPSERKQQEIHYLTEQKVLHGYLDIGVTPWLTLGVNGQSREQLYQYGGNSLIASSIGITELSANKSTHPTLGDGHAYRVAFDAEFDDNNPLRPQLSLIYEYQSKHFSGIRDFELDESPLNNIPHYASVFGSFYLWDSLRAALSVNYSKSIDGSSDYLSLSPSLSGPFFATPASWSARVNYRDNRHKEDDWGTTLTLSWPFGKTTRVVSRYASQVDQASIDYTYQKNIGNTGGVSAFASIARDRDVDSSLDMGINYTGNRFIAIADHTTRVEDFNQDNRSHTSRLELSSSVAFAGSQVTIGRPVREAFAIVTKHDSLADNRLAVDHSSDGASARVYSEGNRNALVPDLVAYNSRLLTYDVDDLPPGYDLGDGAFWLNPGYKRGYVLQVGSDAVLTIIGTLIDNRSKQPIPLVAGYAIYLGEQSQEPIEFFTNRNGLFAISGLRPGEYKLELNNAQKQSVTLSVDSRNEVLIRLGELYVD</sequence>
<dbReference type="PANTHER" id="PTHR30451">
    <property type="entry name" value="OUTER MEMBRANE USHER PROTEIN"/>
    <property type="match status" value="1"/>
</dbReference>